<dbReference type="GO" id="GO:0003677">
    <property type="term" value="F:DNA binding"/>
    <property type="evidence" value="ECO:0007669"/>
    <property type="project" value="UniProtKB-UniRule"/>
</dbReference>
<dbReference type="NCBIfam" id="TIGR02392">
    <property type="entry name" value="rpoH_proteo"/>
    <property type="match status" value="1"/>
</dbReference>
<keyword evidence="1 7" id="KW-0963">Cytoplasm</keyword>
<evidence type="ECO:0000256" key="7">
    <source>
        <dbReference type="HAMAP-Rule" id="MF_00961"/>
    </source>
</evidence>
<dbReference type="RefSeq" id="WP_048938227.1">
    <property type="nucleotide sequence ID" value="NZ_CP020926.1"/>
</dbReference>
<name>A0A0J9D0W0_SPHYA</name>
<gene>
    <name evidence="7" type="primary">rpoH</name>
    <name evidence="11" type="ORF">BV87_25125</name>
</gene>
<keyword evidence="2 7" id="KW-0805">Transcription regulation</keyword>
<dbReference type="Proteomes" id="UP000037029">
    <property type="component" value="Plasmid pses220"/>
</dbReference>
<keyword evidence="3 7" id="KW-0346">Stress response</keyword>
<feature type="domain" description="RNA polymerase sigma-70" evidence="9">
    <location>
        <begin position="81"/>
        <end position="94"/>
    </location>
</feature>
<comment type="subunit">
    <text evidence="7">Interacts with the RNA polymerase core enzyme.</text>
</comment>
<dbReference type="GO" id="GO:0006352">
    <property type="term" value="P:DNA-templated transcription initiation"/>
    <property type="evidence" value="ECO:0007669"/>
    <property type="project" value="UniProtKB-UniRule"/>
</dbReference>
<dbReference type="InterPro" id="IPR007627">
    <property type="entry name" value="RNA_pol_sigma70_r2"/>
</dbReference>
<dbReference type="NCBIfam" id="NF005143">
    <property type="entry name" value="PRK06596.1"/>
    <property type="match status" value="1"/>
</dbReference>
<accession>A0A0J9D0W0</accession>
<dbReference type="PANTHER" id="PTHR30376:SF3">
    <property type="entry name" value="RNA POLYMERASE SIGMA FACTOR RPOH"/>
    <property type="match status" value="1"/>
</dbReference>
<proteinExistence type="inferred from homology"/>
<dbReference type="InterPro" id="IPR014284">
    <property type="entry name" value="RNA_pol_sigma-70_dom"/>
</dbReference>
<dbReference type="GO" id="GO:0016987">
    <property type="term" value="F:sigma factor activity"/>
    <property type="evidence" value="ECO:0007669"/>
    <property type="project" value="UniProtKB-UniRule"/>
</dbReference>
<dbReference type="InterPro" id="IPR000943">
    <property type="entry name" value="RNA_pol_sigma70"/>
</dbReference>
<feature type="domain" description="RNA polymerase sigma-70" evidence="10">
    <location>
        <begin position="258"/>
        <end position="284"/>
    </location>
</feature>
<evidence type="ECO:0000256" key="4">
    <source>
        <dbReference type="ARBA" id="ARBA00023082"/>
    </source>
</evidence>
<evidence type="ECO:0000256" key="5">
    <source>
        <dbReference type="ARBA" id="ARBA00023125"/>
    </source>
</evidence>
<feature type="DNA-binding region" description="H-T-H motif" evidence="7">
    <location>
        <begin position="259"/>
        <end position="278"/>
    </location>
</feature>
<keyword evidence="5 7" id="KW-0238">DNA-binding</keyword>
<comment type="similarity">
    <text evidence="7">Belongs to the sigma-70 factor family. RpoH subfamily.</text>
</comment>
<evidence type="ECO:0000313" key="11">
    <source>
        <dbReference type="EMBL" id="ATP21755.1"/>
    </source>
</evidence>
<dbReference type="PANTHER" id="PTHR30376">
    <property type="entry name" value="SIGMA FACTOR RPOH HEAT SHOCK RELATED"/>
    <property type="match status" value="1"/>
</dbReference>
<organism evidence="11 12">
    <name type="scientific">Sphingobium yanoikuyae</name>
    <name type="common">Sphingomonas yanoikuyae</name>
    <dbReference type="NCBI Taxonomy" id="13690"/>
    <lineage>
        <taxon>Bacteria</taxon>
        <taxon>Pseudomonadati</taxon>
        <taxon>Pseudomonadota</taxon>
        <taxon>Alphaproteobacteria</taxon>
        <taxon>Sphingomonadales</taxon>
        <taxon>Sphingomonadaceae</taxon>
        <taxon>Sphingobium</taxon>
    </lineage>
</organism>
<evidence type="ECO:0000256" key="1">
    <source>
        <dbReference type="ARBA" id="ARBA00022490"/>
    </source>
</evidence>
<dbReference type="InterPro" id="IPR013325">
    <property type="entry name" value="RNA_pol_sigma_r2"/>
</dbReference>
<dbReference type="PROSITE" id="PS00715">
    <property type="entry name" value="SIGMA70_1"/>
    <property type="match status" value="1"/>
</dbReference>
<dbReference type="Gene3D" id="1.20.120.1810">
    <property type="match status" value="1"/>
</dbReference>
<dbReference type="Gene3D" id="1.20.140.160">
    <property type="match status" value="1"/>
</dbReference>
<keyword evidence="6 7" id="KW-0804">Transcription</keyword>
<comment type="function">
    <text evidence="7">Sigma factors are initiation factors that promote the attachment of RNA polymerase to specific initiation sites and are then released. This sigma factor is involved in regulation of expression of heat shock genes.</text>
</comment>
<dbReference type="GO" id="GO:0005737">
    <property type="term" value="C:cytoplasm"/>
    <property type="evidence" value="ECO:0007669"/>
    <property type="project" value="UniProtKB-SubCell"/>
</dbReference>
<dbReference type="NCBIfam" id="TIGR02937">
    <property type="entry name" value="sigma70-ECF"/>
    <property type="match status" value="1"/>
</dbReference>
<dbReference type="Pfam" id="PF00140">
    <property type="entry name" value="Sigma70_r1_2"/>
    <property type="match status" value="1"/>
</dbReference>
<comment type="caution">
    <text evidence="7">Lacks conserved residue(s) required for the propagation of feature annotation.</text>
</comment>
<geneLocation type="plasmid" evidence="12">
    <name>pses220</name>
</geneLocation>
<reference evidence="11 12" key="1">
    <citation type="submission" date="2017-04" db="EMBL/GenBank/DDBJ databases">
        <title>Characterization, genome and methylation analysis of a phthalic acid esters degrading strain Sphingobium yanoikuyae SHJ.</title>
        <authorList>
            <person name="Feng L."/>
        </authorList>
    </citation>
    <scope>NUCLEOTIDE SEQUENCE [LARGE SCALE GENOMIC DNA]</scope>
    <source>
        <strain evidence="11 12">SHJ</strain>
        <plasmid evidence="12">Plasmid pses220</plasmid>
    </source>
</reference>
<dbReference type="CDD" id="cd06171">
    <property type="entry name" value="Sigma70_r4"/>
    <property type="match status" value="1"/>
</dbReference>
<comment type="subcellular location">
    <subcellularLocation>
        <location evidence="7">Cytoplasm</location>
    </subcellularLocation>
</comment>
<evidence type="ECO:0000256" key="6">
    <source>
        <dbReference type="ARBA" id="ARBA00023163"/>
    </source>
</evidence>
<keyword evidence="11" id="KW-0614">Plasmid</keyword>
<keyword evidence="4 7" id="KW-0731">Sigma factor</keyword>
<feature type="short sequence motif" description="Interaction with polymerase core subunit RpoC" evidence="7">
    <location>
        <begin position="81"/>
        <end position="84"/>
    </location>
</feature>
<evidence type="ECO:0000259" key="9">
    <source>
        <dbReference type="PROSITE" id="PS00715"/>
    </source>
</evidence>
<dbReference type="SUPFAM" id="SSF88946">
    <property type="entry name" value="Sigma2 domain of RNA polymerase sigma factors"/>
    <property type="match status" value="1"/>
</dbReference>
<feature type="region of interest" description="Sigma-70 factor domain-2" evidence="7">
    <location>
        <begin position="57"/>
        <end position="126"/>
    </location>
</feature>
<dbReference type="Pfam" id="PF04542">
    <property type="entry name" value="Sigma70_r2"/>
    <property type="match status" value="1"/>
</dbReference>
<sequence>MTDIALKNAVIPAPAGEDGLNRYLAEIRKFPILSPEDEYMLAKRFKEHGDPEAAAKLVTSHLRLVAKAAMRYRGYGLPVADLISEGNVGLIQGVRRFDPDRGFRLATYALWWIKASIQEFILRSWSMVKLGTTAAQKRLFFNLRRIKNSLQAYDDTDLKPDQVRQIADTLGVSETEVTSMNRRMMQGGDASLNVPLGETGEDQWQDLLSDDSPLQDEALAGAQERQRRQNMLFEALGTLSDRERDILVQRRLIDEPKTLEDLSLVYKVSRERVRQIEVRAFEKLSRAMHRIDDEQRIAKLGGHRENQAREGH</sequence>
<dbReference type="GO" id="GO:0009408">
    <property type="term" value="P:response to heat"/>
    <property type="evidence" value="ECO:0007669"/>
    <property type="project" value="UniProtKB-UniRule"/>
</dbReference>
<dbReference type="InterPro" id="IPR013324">
    <property type="entry name" value="RNA_pol_sigma_r3/r4-like"/>
</dbReference>
<dbReference type="HAMAP" id="MF_00961">
    <property type="entry name" value="Sigma70_RpoH"/>
    <property type="match status" value="1"/>
</dbReference>
<dbReference type="EMBL" id="CP020926">
    <property type="protein sequence ID" value="ATP21755.1"/>
    <property type="molecule type" value="Genomic_DNA"/>
</dbReference>
<dbReference type="SUPFAM" id="SSF88659">
    <property type="entry name" value="Sigma3 and sigma4 domains of RNA polymerase sigma factors"/>
    <property type="match status" value="1"/>
</dbReference>
<dbReference type="InterPro" id="IPR007630">
    <property type="entry name" value="RNA_pol_sigma70_r4"/>
</dbReference>
<dbReference type="PRINTS" id="PR00046">
    <property type="entry name" value="SIGMA70FCT"/>
</dbReference>
<dbReference type="InterPro" id="IPR009042">
    <property type="entry name" value="RNA_pol_sigma70_r1_2"/>
</dbReference>
<evidence type="ECO:0000256" key="2">
    <source>
        <dbReference type="ARBA" id="ARBA00023015"/>
    </source>
</evidence>
<dbReference type="PROSITE" id="PS00716">
    <property type="entry name" value="SIGMA70_2"/>
    <property type="match status" value="1"/>
</dbReference>
<dbReference type="InterPro" id="IPR050813">
    <property type="entry name" value="Sigma-70_Factor"/>
</dbReference>
<evidence type="ECO:0000259" key="10">
    <source>
        <dbReference type="PROSITE" id="PS00716"/>
    </source>
</evidence>
<evidence type="ECO:0000256" key="8">
    <source>
        <dbReference type="NCBIfam" id="TIGR02392"/>
    </source>
</evidence>
<dbReference type="Pfam" id="PF04545">
    <property type="entry name" value="Sigma70_r4"/>
    <property type="match status" value="1"/>
</dbReference>
<evidence type="ECO:0000313" key="12">
    <source>
        <dbReference type="Proteomes" id="UP000037029"/>
    </source>
</evidence>
<evidence type="ECO:0000256" key="3">
    <source>
        <dbReference type="ARBA" id="ARBA00023016"/>
    </source>
</evidence>
<dbReference type="InterPro" id="IPR012759">
    <property type="entry name" value="RNA_pol_sigma_RpoH_proteobac"/>
</dbReference>
<dbReference type="AlphaFoldDB" id="A0A0J9D0W0"/>
<protein>
    <recommendedName>
        <fullName evidence="7 8">RNA polymerase sigma factor RpoH</fullName>
    </recommendedName>
    <alternativeName>
        <fullName evidence="7">RNA polymerase sigma-32 factor</fullName>
    </alternativeName>
</protein>